<evidence type="ECO:0000256" key="1">
    <source>
        <dbReference type="SAM" id="MobiDB-lite"/>
    </source>
</evidence>
<feature type="compositionally biased region" description="Low complexity" evidence="1">
    <location>
        <begin position="569"/>
        <end position="587"/>
    </location>
</feature>
<dbReference type="SUPFAM" id="SSF52540">
    <property type="entry name" value="P-loop containing nucleoside triphosphate hydrolases"/>
    <property type="match status" value="1"/>
</dbReference>
<accession>A0A8I2YWS4</accession>
<dbReference type="Proteomes" id="UP000683000">
    <property type="component" value="Unassembled WGS sequence"/>
</dbReference>
<dbReference type="GO" id="GO:0016887">
    <property type="term" value="F:ATP hydrolysis activity"/>
    <property type="evidence" value="ECO:0007669"/>
    <property type="project" value="InterPro"/>
</dbReference>
<evidence type="ECO:0000313" key="3">
    <source>
        <dbReference type="EMBL" id="KAG6378752.1"/>
    </source>
</evidence>
<gene>
    <name evidence="3" type="ORF">JVT61DRAFT_13025</name>
</gene>
<feature type="compositionally biased region" description="Polar residues" evidence="1">
    <location>
        <begin position="525"/>
        <end position="534"/>
    </location>
</feature>
<dbReference type="InterPro" id="IPR003959">
    <property type="entry name" value="ATPase_AAA_core"/>
</dbReference>
<feature type="compositionally biased region" description="Basic and acidic residues" evidence="1">
    <location>
        <begin position="453"/>
        <end position="465"/>
    </location>
</feature>
<dbReference type="GO" id="GO:0005524">
    <property type="term" value="F:ATP binding"/>
    <property type="evidence" value="ECO:0007669"/>
    <property type="project" value="InterPro"/>
</dbReference>
<feature type="region of interest" description="Disordered" evidence="1">
    <location>
        <begin position="569"/>
        <end position="598"/>
    </location>
</feature>
<protein>
    <submittedName>
        <fullName evidence="3">P-loop containing nucleoside triphosphate hydrolase protein</fullName>
    </submittedName>
</protein>
<dbReference type="PANTHER" id="PTHR23077">
    <property type="entry name" value="AAA-FAMILY ATPASE"/>
    <property type="match status" value="1"/>
</dbReference>
<dbReference type="InterPro" id="IPR050168">
    <property type="entry name" value="AAA_ATPase_domain"/>
</dbReference>
<sequence length="624" mass="70262">MTQALQQDIEYVDVRSSPDHHEPTNFYEKWLDQSSAKHANPELIAADALRRFYPGYSLVVSDDFRLNNLLSLPGITIHPQEPGQERVLNVLFGPTSARIDGKVTGSLVDSAIVGSYKLTWNNNDFVVHITRFQNSNFIKTVHFILYDGPEQPARDFVLAACLYTEQVHDEIWVFNRGFWSKDKTLWLGIKDSSWDDVVMKEESKKALQKDVYGFFKSEMTYKKLSIPWKRGLIMYGPPGNGKTISIKVIMKTCVERGFIPLYVKSFQGPQGEEVSMENVFLKTRQLAPCVLILEDLDSLINDRNRSFFLNQLDGLEGNDGLLVIGSTNHFDRLDPGLSNRPSRFDRKYLFDDPDYDERVLYAKYWQKKLEDNDGISFPESLVEEVAGLTQGFSFAYLKEAFVSTLVRITNADDDERVEFPVMLKSQIMTLRKELGEQTPTAFDPHPCITQSEKGLDGRVSHEKQRSTTSQEDTFSQRSRGPTQPSLKPMNVSPSGTWEEPFSLPMAQAVRKRPTDGSRSRATERISGTGSTVHSSTPFLQGCVLHAPPSAYPQVMPGSLPSMRPVQERSIAARRGAPARSSSISGVDSSRRNPGPFSLDNTPLIEIDVVLAEPSSVSTDRNVWI</sequence>
<dbReference type="InterPro" id="IPR027417">
    <property type="entry name" value="P-loop_NTPase"/>
</dbReference>
<dbReference type="EMBL" id="JAGFBS010000006">
    <property type="protein sequence ID" value="KAG6378752.1"/>
    <property type="molecule type" value="Genomic_DNA"/>
</dbReference>
<dbReference type="GO" id="GO:1990275">
    <property type="term" value="F:preribosome binding"/>
    <property type="evidence" value="ECO:0007669"/>
    <property type="project" value="TreeGrafter"/>
</dbReference>
<dbReference type="GO" id="GO:0042254">
    <property type="term" value="P:ribosome biogenesis"/>
    <property type="evidence" value="ECO:0007669"/>
    <property type="project" value="TreeGrafter"/>
</dbReference>
<name>A0A8I2YWS4_9AGAM</name>
<feature type="compositionally biased region" description="Polar residues" evidence="1">
    <location>
        <begin position="466"/>
        <end position="495"/>
    </location>
</feature>
<dbReference type="OrthoDB" id="2115716at2759"/>
<reference evidence="3" key="1">
    <citation type="submission" date="2021-03" db="EMBL/GenBank/DDBJ databases">
        <title>Evolutionary innovations through gain and loss of genes in the ectomycorrhizal Boletales.</title>
        <authorList>
            <person name="Wu G."/>
            <person name="Miyauchi S."/>
            <person name="Morin E."/>
            <person name="Yang Z.-L."/>
            <person name="Xu J."/>
            <person name="Martin F.M."/>
        </authorList>
    </citation>
    <scope>NUCLEOTIDE SEQUENCE</scope>
    <source>
        <strain evidence="3">BR01</strain>
    </source>
</reference>
<dbReference type="AlphaFoldDB" id="A0A8I2YWS4"/>
<feature type="domain" description="ATPase AAA-type core" evidence="2">
    <location>
        <begin position="232"/>
        <end position="351"/>
    </location>
</feature>
<dbReference type="Pfam" id="PF00004">
    <property type="entry name" value="AAA"/>
    <property type="match status" value="1"/>
</dbReference>
<proteinExistence type="predicted"/>
<keyword evidence="3" id="KW-0378">Hydrolase</keyword>
<dbReference type="PANTHER" id="PTHR23077:SF132">
    <property type="entry name" value="ATP-DEPENDENT ZN PROTEASE"/>
    <property type="match status" value="1"/>
</dbReference>
<feature type="compositionally biased region" description="Basic and acidic residues" evidence="1">
    <location>
        <begin position="512"/>
        <end position="523"/>
    </location>
</feature>
<dbReference type="GO" id="GO:0005634">
    <property type="term" value="C:nucleus"/>
    <property type="evidence" value="ECO:0007669"/>
    <property type="project" value="TreeGrafter"/>
</dbReference>
<comment type="caution">
    <text evidence="3">The sequence shown here is derived from an EMBL/GenBank/DDBJ whole genome shotgun (WGS) entry which is preliminary data.</text>
</comment>
<dbReference type="GO" id="GO:0003723">
    <property type="term" value="F:RNA binding"/>
    <property type="evidence" value="ECO:0007669"/>
    <property type="project" value="TreeGrafter"/>
</dbReference>
<dbReference type="CDD" id="cd19481">
    <property type="entry name" value="RecA-like_protease"/>
    <property type="match status" value="1"/>
</dbReference>
<organism evidence="3 4">
    <name type="scientific">Boletus reticuloceps</name>
    <dbReference type="NCBI Taxonomy" id="495285"/>
    <lineage>
        <taxon>Eukaryota</taxon>
        <taxon>Fungi</taxon>
        <taxon>Dikarya</taxon>
        <taxon>Basidiomycota</taxon>
        <taxon>Agaricomycotina</taxon>
        <taxon>Agaricomycetes</taxon>
        <taxon>Agaricomycetidae</taxon>
        <taxon>Boletales</taxon>
        <taxon>Boletineae</taxon>
        <taxon>Boletaceae</taxon>
        <taxon>Boletoideae</taxon>
        <taxon>Boletus</taxon>
    </lineage>
</organism>
<feature type="region of interest" description="Disordered" evidence="1">
    <location>
        <begin position="437"/>
        <end position="534"/>
    </location>
</feature>
<dbReference type="Gene3D" id="3.40.50.300">
    <property type="entry name" value="P-loop containing nucleotide triphosphate hydrolases"/>
    <property type="match status" value="1"/>
</dbReference>
<evidence type="ECO:0000313" key="4">
    <source>
        <dbReference type="Proteomes" id="UP000683000"/>
    </source>
</evidence>
<keyword evidence="4" id="KW-1185">Reference proteome</keyword>
<evidence type="ECO:0000259" key="2">
    <source>
        <dbReference type="Pfam" id="PF00004"/>
    </source>
</evidence>